<protein>
    <recommendedName>
        <fullName evidence="4">Major facilitator superfamily (MFS) profile domain-containing protein</fullName>
    </recommendedName>
</protein>
<dbReference type="InterPro" id="IPR036259">
    <property type="entry name" value="MFS_trans_sf"/>
</dbReference>
<feature type="transmembrane region" description="Helical" evidence="3">
    <location>
        <begin position="112"/>
        <end position="132"/>
    </location>
</feature>
<feature type="transmembrane region" description="Helical" evidence="3">
    <location>
        <begin position="383"/>
        <end position="405"/>
    </location>
</feature>
<feature type="transmembrane region" description="Helical" evidence="3">
    <location>
        <begin position="83"/>
        <end position="105"/>
    </location>
</feature>
<evidence type="ECO:0000313" key="5">
    <source>
        <dbReference type="EMBL" id="KAL0880236.1"/>
    </source>
</evidence>
<dbReference type="PROSITE" id="PS50850">
    <property type="entry name" value="MFS"/>
    <property type="match status" value="1"/>
</dbReference>
<comment type="caution">
    <text evidence="5">The sequence shown here is derived from an EMBL/GenBank/DDBJ whole genome shotgun (WGS) entry which is preliminary data.</text>
</comment>
<feature type="transmembrane region" description="Helical" evidence="3">
    <location>
        <begin position="144"/>
        <end position="164"/>
    </location>
</feature>
<name>A0ABR3HUK2_LOXSC</name>
<comment type="subcellular location">
    <subcellularLocation>
        <location evidence="1">Membrane</location>
        <topology evidence="1">Multi-pass membrane protein</topology>
    </subcellularLocation>
</comment>
<dbReference type="PANTHER" id="PTHR11360:SF312">
    <property type="entry name" value="KARMOISIN, ISOFORM B"/>
    <property type="match status" value="1"/>
</dbReference>
<keyword evidence="3" id="KW-0812">Transmembrane</keyword>
<dbReference type="Proteomes" id="UP001549920">
    <property type="component" value="Unassembled WGS sequence"/>
</dbReference>
<reference evidence="5 6" key="1">
    <citation type="submission" date="2024-06" db="EMBL/GenBank/DDBJ databases">
        <title>A chromosome-level genome assembly of beet webworm, Loxostege sticticalis.</title>
        <authorList>
            <person name="Zhang Y."/>
        </authorList>
    </citation>
    <scope>NUCLEOTIDE SEQUENCE [LARGE SCALE GENOMIC DNA]</scope>
    <source>
        <strain evidence="5">AQ026</strain>
        <tissue evidence="5">Whole body</tissue>
    </source>
</reference>
<feature type="transmembrane region" description="Helical" evidence="3">
    <location>
        <begin position="202"/>
        <end position="221"/>
    </location>
</feature>
<dbReference type="InterPro" id="IPR011701">
    <property type="entry name" value="MFS"/>
</dbReference>
<dbReference type="InterPro" id="IPR020846">
    <property type="entry name" value="MFS_dom"/>
</dbReference>
<accession>A0ABR3HUK2</accession>
<feature type="transmembrane region" description="Helical" evidence="3">
    <location>
        <begin position="347"/>
        <end position="371"/>
    </location>
</feature>
<evidence type="ECO:0000256" key="3">
    <source>
        <dbReference type="SAM" id="Phobius"/>
    </source>
</evidence>
<feature type="compositionally biased region" description="Polar residues" evidence="2">
    <location>
        <begin position="15"/>
        <end position="26"/>
    </location>
</feature>
<keyword evidence="3" id="KW-1133">Transmembrane helix</keyword>
<dbReference type="Gene3D" id="1.20.1250.20">
    <property type="entry name" value="MFS general substrate transporter like domains"/>
    <property type="match status" value="2"/>
</dbReference>
<evidence type="ECO:0000256" key="2">
    <source>
        <dbReference type="SAM" id="MobiDB-lite"/>
    </source>
</evidence>
<gene>
    <name evidence="5" type="ORF">ABMA27_002694</name>
</gene>
<keyword evidence="6" id="KW-1185">Reference proteome</keyword>
<dbReference type="PANTHER" id="PTHR11360">
    <property type="entry name" value="MONOCARBOXYLATE TRANSPORTER"/>
    <property type="match status" value="1"/>
</dbReference>
<feature type="transmembrane region" description="Helical" evidence="3">
    <location>
        <begin position="260"/>
        <end position="282"/>
    </location>
</feature>
<feature type="transmembrane region" description="Helical" evidence="3">
    <location>
        <begin position="39"/>
        <end position="63"/>
    </location>
</feature>
<evidence type="ECO:0000259" key="4">
    <source>
        <dbReference type="PROSITE" id="PS50850"/>
    </source>
</evidence>
<feature type="transmembrane region" description="Helical" evidence="3">
    <location>
        <begin position="322"/>
        <end position="341"/>
    </location>
</feature>
<dbReference type="Pfam" id="PF07690">
    <property type="entry name" value="MFS_1"/>
    <property type="match status" value="1"/>
</dbReference>
<dbReference type="EMBL" id="JBEUOH010000013">
    <property type="protein sequence ID" value="KAL0880236.1"/>
    <property type="molecule type" value="Genomic_DNA"/>
</dbReference>
<feature type="transmembrane region" description="Helical" evidence="3">
    <location>
        <begin position="171"/>
        <end position="190"/>
    </location>
</feature>
<evidence type="ECO:0000256" key="1">
    <source>
        <dbReference type="ARBA" id="ARBA00004141"/>
    </source>
</evidence>
<dbReference type="EMBL" id="JBEUOH010000013">
    <property type="protein sequence ID" value="KAL0880235.1"/>
    <property type="molecule type" value="Genomic_DNA"/>
</dbReference>
<feature type="region of interest" description="Disordered" evidence="2">
    <location>
        <begin position="1"/>
        <end position="32"/>
    </location>
</feature>
<sequence length="476" mass="51380">MESEPREATDLLAGSQKTEANGNPNHASKRGPPDGGFRAYAVMVGSFLTNGLLFGVINSYSVIFTELVKKLNDAYIPNAESRASLVGTLAMGTTFFLSPLSGVLTGLMGLRLTAVLGGTIATAGLFISSFVVDHINALCFTYGIMYGLGASFAYTPSLAILGHYFKKKLGLVNGIVTIGSSIFTVFIPVVMDAMIRNHGLDWMLRLLALFSCGIALCGLLFNPTPLTATEKPIRDDDSIKSLLKSIVNIEIWKNKKYRTWALCMPVALFGYFVPYVFINSYIDKTFTEVSNKNLPLQCIAVTSGIGRLMFGYLADKPGMDRIFLQQISFYVIGTLTIILPFVQSFPFLVAISLGMGLFDGAFIALIGPIAFELCGRNYAAQAIGCMLGLAAFPLSIGPPVAAYLYKCYGSYTVPFILAGISPLVGATLMFFVRLYRHNDVQEINSNANGHLPLDSVNIGDAPDTLLGNKTNQQSGL</sequence>
<dbReference type="SUPFAM" id="SSF103473">
    <property type="entry name" value="MFS general substrate transporter"/>
    <property type="match status" value="1"/>
</dbReference>
<feature type="domain" description="Major facilitator superfamily (MFS) profile" evidence="4">
    <location>
        <begin position="39"/>
        <end position="437"/>
    </location>
</feature>
<proteinExistence type="predicted"/>
<keyword evidence="3" id="KW-0472">Membrane</keyword>
<feature type="transmembrane region" description="Helical" evidence="3">
    <location>
        <begin position="411"/>
        <end position="432"/>
    </location>
</feature>
<dbReference type="InterPro" id="IPR050327">
    <property type="entry name" value="Proton-linked_MCT"/>
</dbReference>
<evidence type="ECO:0000313" key="6">
    <source>
        <dbReference type="Proteomes" id="UP001549920"/>
    </source>
</evidence>
<organism evidence="5 6">
    <name type="scientific">Loxostege sticticalis</name>
    <name type="common">Beet webworm moth</name>
    <dbReference type="NCBI Taxonomy" id="481309"/>
    <lineage>
        <taxon>Eukaryota</taxon>
        <taxon>Metazoa</taxon>
        <taxon>Ecdysozoa</taxon>
        <taxon>Arthropoda</taxon>
        <taxon>Hexapoda</taxon>
        <taxon>Insecta</taxon>
        <taxon>Pterygota</taxon>
        <taxon>Neoptera</taxon>
        <taxon>Endopterygota</taxon>
        <taxon>Lepidoptera</taxon>
        <taxon>Glossata</taxon>
        <taxon>Ditrysia</taxon>
        <taxon>Pyraloidea</taxon>
        <taxon>Crambidae</taxon>
        <taxon>Pyraustinae</taxon>
        <taxon>Loxostege</taxon>
    </lineage>
</organism>